<keyword evidence="4" id="KW-0548">Nucleotidyltransferase</keyword>
<dbReference type="EMBL" id="HBEM01015756">
    <property type="protein sequence ID" value="CAD8451258.1"/>
    <property type="molecule type" value="Transcribed_RNA"/>
</dbReference>
<dbReference type="InterPro" id="IPR002048">
    <property type="entry name" value="EF_hand_dom"/>
</dbReference>
<comment type="cofactor">
    <cofactor evidence="1">
        <name>Mn(2+)</name>
        <dbReference type="ChEBI" id="CHEBI:29035"/>
    </cofactor>
</comment>
<dbReference type="PROSITE" id="PS50222">
    <property type="entry name" value="EF_HAND_2"/>
    <property type="match status" value="1"/>
</dbReference>
<evidence type="ECO:0000256" key="4">
    <source>
        <dbReference type="ARBA" id="ARBA00022695"/>
    </source>
</evidence>
<evidence type="ECO:0000256" key="3">
    <source>
        <dbReference type="ARBA" id="ARBA00022679"/>
    </source>
</evidence>
<dbReference type="Gene3D" id="2.160.10.30">
    <property type="match status" value="1"/>
</dbReference>
<gene>
    <name evidence="9" type="ORF">LAMO00422_LOCUS10873</name>
</gene>
<proteinExistence type="inferred from homology"/>
<organism evidence="9">
    <name type="scientific">Amorphochlora amoebiformis</name>
    <dbReference type="NCBI Taxonomy" id="1561963"/>
    <lineage>
        <taxon>Eukaryota</taxon>
        <taxon>Sar</taxon>
        <taxon>Rhizaria</taxon>
        <taxon>Cercozoa</taxon>
        <taxon>Chlorarachniophyceae</taxon>
        <taxon>Amorphochlora</taxon>
    </lineage>
</organism>
<feature type="domain" description="EF-hand" evidence="8">
    <location>
        <begin position="8"/>
        <end position="43"/>
    </location>
</feature>
<reference evidence="9" key="1">
    <citation type="submission" date="2021-01" db="EMBL/GenBank/DDBJ databases">
        <authorList>
            <person name="Corre E."/>
            <person name="Pelletier E."/>
            <person name="Niang G."/>
            <person name="Scheremetjew M."/>
            <person name="Finn R."/>
            <person name="Kale V."/>
            <person name="Holt S."/>
            <person name="Cochrane G."/>
            <person name="Meng A."/>
            <person name="Brown T."/>
            <person name="Cohen L."/>
        </authorList>
    </citation>
    <scope>NUCLEOTIDE SEQUENCE</scope>
    <source>
        <strain evidence="9">CCMP2058</strain>
    </source>
</reference>
<name>A0A7S0DF62_9EUKA</name>
<dbReference type="InterPro" id="IPR029044">
    <property type="entry name" value="Nucleotide-diphossugar_trans"/>
</dbReference>
<evidence type="ECO:0000256" key="1">
    <source>
        <dbReference type="ARBA" id="ARBA00001936"/>
    </source>
</evidence>
<dbReference type="EC" id="2.7.7.64" evidence="6"/>
<dbReference type="Gene3D" id="3.90.550.10">
    <property type="entry name" value="Spore Coat Polysaccharide Biosynthesis Protein SpsA, Chain A"/>
    <property type="match status" value="1"/>
</dbReference>
<accession>A0A7S0DF62</accession>
<evidence type="ECO:0000313" key="9">
    <source>
        <dbReference type="EMBL" id="CAD8451258.1"/>
    </source>
</evidence>
<evidence type="ECO:0000256" key="6">
    <source>
        <dbReference type="ARBA" id="ARBA00039080"/>
    </source>
</evidence>
<dbReference type="GO" id="GO:0051748">
    <property type="term" value="F:UTP-monosaccharide-1-phosphate uridylyltransferase activity"/>
    <property type="evidence" value="ECO:0007669"/>
    <property type="project" value="UniProtKB-EC"/>
</dbReference>
<dbReference type="FunFam" id="2.160.10.30:FF:000001">
    <property type="entry name" value="UDP-sugar pyrophosphorylase"/>
    <property type="match status" value="1"/>
</dbReference>
<dbReference type="GO" id="GO:0006048">
    <property type="term" value="P:UDP-N-acetylglucosamine biosynthetic process"/>
    <property type="evidence" value="ECO:0007669"/>
    <property type="project" value="TreeGrafter"/>
</dbReference>
<dbReference type="PANTHER" id="PTHR11952:SF9">
    <property type="entry name" value="UDP-SUGAR PYROPHOSPHORYLASE"/>
    <property type="match status" value="1"/>
</dbReference>
<dbReference type="FunFam" id="3.90.550.10:FF:000091">
    <property type="entry name" value="UDP-sugar pyrophosphorylase"/>
    <property type="match status" value="1"/>
</dbReference>
<evidence type="ECO:0000259" key="8">
    <source>
        <dbReference type="PROSITE" id="PS50222"/>
    </source>
</evidence>
<dbReference type="InterPro" id="IPR002618">
    <property type="entry name" value="UDPGP_fam"/>
</dbReference>
<dbReference type="GO" id="GO:0005509">
    <property type="term" value="F:calcium ion binding"/>
    <property type="evidence" value="ECO:0007669"/>
    <property type="project" value="InterPro"/>
</dbReference>
<comment type="catalytic activity">
    <reaction evidence="7">
        <text>a monosaccharide 1-phosphate + UTP + H(+) = a UDP-monosaccharide + diphosphate</text>
        <dbReference type="Rhea" id="RHEA:13205"/>
        <dbReference type="ChEBI" id="CHEBI:15378"/>
        <dbReference type="ChEBI" id="CHEBI:33019"/>
        <dbReference type="ChEBI" id="CHEBI:46398"/>
        <dbReference type="ChEBI" id="CHEBI:140358"/>
        <dbReference type="ChEBI" id="CHEBI:140359"/>
        <dbReference type="EC" id="2.7.7.64"/>
    </reaction>
</comment>
<dbReference type="InterPro" id="IPR039741">
    <property type="entry name" value="UDP-sugar_pyrophosphorylase"/>
</dbReference>
<evidence type="ECO:0000256" key="5">
    <source>
        <dbReference type="ARBA" id="ARBA00038047"/>
    </source>
</evidence>
<dbReference type="CDD" id="cd06424">
    <property type="entry name" value="UGGPase"/>
    <property type="match status" value="1"/>
</dbReference>
<sequence length="706" mass="76544">MGIAQSAEAKAQVELIFKTLDTEGNGAIDAKEALAIAPGAWKEVVEAIAKDGKVNLAELKEALEKSPKSTLEAVALAGQKLRIQGCKEILTPEQLTLAFQLAEAGQLHLFKAWDEKAAKEHKPKDLMEALIACDKKYPGGLVAYIKKAKDLLASSKAGVNPFENYTPEVPHGKVLSFGDPSFLALEEAGLKEMKGAAFVLVAGGLGERLGYSGIKVALPVEITTMTCYLEFYINHILAFQELVNKELKDPVQLPFAIMTSGDTHDKTQKLLDDNKYFGMDKKQLTLVKQDKVPALSDNNASFALDSNDKFKLLTKPHGHGDVHLLLYQSGLATKWAESGVTWISFFQDTNGLVFNALPACLGVSKELDLDVNSLTVPRKPGEAVGAICKLVPTKEAKGKVKELTVNVEYNQLDALLKSTPVGGDAADEKTGFSPYPGNINVLVFKASSYSKILAKSHGVVPEFVNPKYADKEKTLFKKPTRLECMMQDYPRLCDEDKKVGFTSMQRWACFSAVKNKIADAKAKAAKTGFGECGCTGEADAYKVNRKKLEIIGVKISGDGKQVTMKDIPCSQGAKVTYTASFAPSLTDLKARFPNPGAVSISDKSSLVLEGDITIKSLDLDGALQVIASPGAKVTIEESKVQNDGHEFKEIDVSDTSIDEKFRIRGYTLDVKAEAKHVCDKAGTWVIKDGKATLVEEAKTTDEKKPE</sequence>
<keyword evidence="3" id="KW-0808">Transferase</keyword>
<comment type="similarity">
    <text evidence="5">Belongs to the USP family.</text>
</comment>
<evidence type="ECO:0000256" key="7">
    <source>
        <dbReference type="ARBA" id="ARBA00048259"/>
    </source>
</evidence>
<evidence type="ECO:0000256" key="2">
    <source>
        <dbReference type="ARBA" id="ARBA00001946"/>
    </source>
</evidence>
<comment type="cofactor">
    <cofactor evidence="2">
        <name>Mg(2+)</name>
        <dbReference type="ChEBI" id="CHEBI:18420"/>
    </cofactor>
</comment>
<protein>
    <recommendedName>
        <fullName evidence="6">UTP-monosaccharide-1-phosphate uridylyltransferase</fullName>
        <ecNumber evidence="6">2.7.7.64</ecNumber>
    </recommendedName>
</protein>
<dbReference type="GO" id="GO:0003977">
    <property type="term" value="F:UDP-N-acetylglucosamine diphosphorylase activity"/>
    <property type="evidence" value="ECO:0007669"/>
    <property type="project" value="TreeGrafter"/>
</dbReference>
<dbReference type="Pfam" id="PF01704">
    <property type="entry name" value="UDPGP"/>
    <property type="match status" value="1"/>
</dbReference>
<dbReference type="PANTHER" id="PTHR11952">
    <property type="entry name" value="UDP- GLUCOSE PYROPHOSPHORYLASE"/>
    <property type="match status" value="1"/>
</dbReference>
<dbReference type="SUPFAM" id="SSF53448">
    <property type="entry name" value="Nucleotide-diphospho-sugar transferases"/>
    <property type="match status" value="1"/>
</dbReference>
<dbReference type="AlphaFoldDB" id="A0A7S0DF62"/>